<dbReference type="Pfam" id="PF01814">
    <property type="entry name" value="Hemerythrin"/>
    <property type="match status" value="1"/>
</dbReference>
<sequence>MPLSREMQRLRAEHAALVTLSRILLDMVRAPHPPPPAELAAARGRLRENLVRHLKCEDWILYPRLMATGDQELMRITRGFEIEMGDLSADFIAYDDKWTGERVAADWPAFGRETIALFDILAARVEREERELYPLAETLYASGAGIGTPVRDGSTISS</sequence>
<dbReference type="Gene3D" id="1.20.120.520">
    <property type="entry name" value="nmb1532 protein domain like"/>
    <property type="match status" value="1"/>
</dbReference>
<keyword evidence="3" id="KW-1185">Reference proteome</keyword>
<evidence type="ECO:0000313" key="2">
    <source>
        <dbReference type="EMBL" id="NJB88870.1"/>
    </source>
</evidence>
<comment type="caution">
    <text evidence="2">The sequence shown here is derived from an EMBL/GenBank/DDBJ whole genome shotgun (WGS) entry which is preliminary data.</text>
</comment>
<dbReference type="Proteomes" id="UP000535078">
    <property type="component" value="Unassembled WGS sequence"/>
</dbReference>
<evidence type="ECO:0000259" key="1">
    <source>
        <dbReference type="Pfam" id="PF01814"/>
    </source>
</evidence>
<accession>A0A7X5XPJ9</accession>
<organism evidence="2 3">
    <name type="scientific">Sphingopyxis italica</name>
    <dbReference type="NCBI Taxonomy" id="1129133"/>
    <lineage>
        <taxon>Bacteria</taxon>
        <taxon>Pseudomonadati</taxon>
        <taxon>Pseudomonadota</taxon>
        <taxon>Alphaproteobacteria</taxon>
        <taxon>Sphingomonadales</taxon>
        <taxon>Sphingomonadaceae</taxon>
        <taxon>Sphingopyxis</taxon>
    </lineage>
</organism>
<name>A0A7X5XPJ9_9SPHN</name>
<dbReference type="AlphaFoldDB" id="A0A7X5XPJ9"/>
<proteinExistence type="predicted"/>
<dbReference type="RefSeq" id="WP_167919901.1">
    <property type="nucleotide sequence ID" value="NZ_JAATIT010000001.1"/>
</dbReference>
<feature type="domain" description="Hemerythrin-like" evidence="1">
    <location>
        <begin position="9"/>
        <end position="136"/>
    </location>
</feature>
<dbReference type="EMBL" id="JAATIT010000001">
    <property type="protein sequence ID" value="NJB88870.1"/>
    <property type="molecule type" value="Genomic_DNA"/>
</dbReference>
<gene>
    <name evidence="2" type="ORF">GGR90_001022</name>
</gene>
<dbReference type="InterPro" id="IPR012312">
    <property type="entry name" value="Hemerythrin-like"/>
</dbReference>
<reference evidence="2 3" key="1">
    <citation type="submission" date="2020-03" db="EMBL/GenBank/DDBJ databases">
        <title>Genomic Encyclopedia of Type Strains, Phase IV (KMG-IV): sequencing the most valuable type-strain genomes for metagenomic binning, comparative biology and taxonomic classification.</title>
        <authorList>
            <person name="Goeker M."/>
        </authorList>
    </citation>
    <scope>NUCLEOTIDE SEQUENCE [LARGE SCALE GENOMIC DNA]</scope>
    <source>
        <strain evidence="2 3">DSM 25229</strain>
    </source>
</reference>
<protein>
    <recommendedName>
        <fullName evidence="1">Hemerythrin-like domain-containing protein</fullName>
    </recommendedName>
</protein>
<evidence type="ECO:0000313" key="3">
    <source>
        <dbReference type="Proteomes" id="UP000535078"/>
    </source>
</evidence>